<feature type="domain" description="Homeobox" evidence="5">
    <location>
        <begin position="266"/>
        <end position="319"/>
    </location>
</feature>
<evidence type="ECO:0000256" key="3">
    <source>
        <dbReference type="RuleBase" id="RU000682"/>
    </source>
</evidence>
<accession>A0A0K0F374</accession>
<dbReference type="Pfam" id="PF00046">
    <property type="entry name" value="Homeodomain"/>
    <property type="match status" value="1"/>
</dbReference>
<dbReference type="InterPro" id="IPR009057">
    <property type="entry name" value="Homeodomain-like_sf"/>
</dbReference>
<evidence type="ECO:0000256" key="2">
    <source>
        <dbReference type="PROSITE-ProRule" id="PRU00108"/>
    </source>
</evidence>
<reference evidence="7" key="2">
    <citation type="submission" date="2015-08" db="UniProtKB">
        <authorList>
            <consortium name="WormBaseParasite"/>
        </authorList>
    </citation>
    <scope>IDENTIFICATION</scope>
</reference>
<name>A0A0K0F374_STRVS</name>
<dbReference type="CDD" id="cd00086">
    <property type="entry name" value="homeodomain"/>
    <property type="match status" value="1"/>
</dbReference>
<evidence type="ECO:0000256" key="4">
    <source>
        <dbReference type="SAM" id="MobiDB-lite"/>
    </source>
</evidence>
<keyword evidence="2 3" id="KW-0238">DNA-binding</keyword>
<dbReference type="GO" id="GO:0006338">
    <property type="term" value="P:chromatin remodeling"/>
    <property type="evidence" value="ECO:0007669"/>
    <property type="project" value="InterPro"/>
</dbReference>
<evidence type="ECO:0000313" key="6">
    <source>
        <dbReference type="Proteomes" id="UP000035680"/>
    </source>
</evidence>
<dbReference type="InterPro" id="IPR001356">
    <property type="entry name" value="HD"/>
</dbReference>
<evidence type="ECO:0000259" key="5">
    <source>
        <dbReference type="PROSITE" id="PS50071"/>
    </source>
</evidence>
<dbReference type="STRING" id="75913.A0A0K0F374"/>
<dbReference type="PANTHER" id="PTHR15116:SF16">
    <property type="entry name" value="DEFECTIVE PROVENTRICULUS, ISOFORM A"/>
    <property type="match status" value="1"/>
</dbReference>
<feature type="compositionally biased region" description="Polar residues" evidence="4">
    <location>
        <begin position="189"/>
        <end position="206"/>
    </location>
</feature>
<dbReference type="SMART" id="SM00389">
    <property type="entry name" value="HOX"/>
    <property type="match status" value="1"/>
</dbReference>
<protein>
    <submittedName>
        <fullName evidence="7">Homeobox domain-containing protein</fullName>
    </submittedName>
</protein>
<dbReference type="InterPro" id="IPR039673">
    <property type="entry name" value="SATB1/SATB2"/>
</dbReference>
<keyword evidence="6" id="KW-1185">Reference proteome</keyword>
<dbReference type="GO" id="GO:0000978">
    <property type="term" value="F:RNA polymerase II cis-regulatory region sequence-specific DNA binding"/>
    <property type="evidence" value="ECO:0007669"/>
    <property type="project" value="TreeGrafter"/>
</dbReference>
<organism evidence="6 7">
    <name type="scientific">Strongyloides venezuelensis</name>
    <name type="common">Threadworm</name>
    <dbReference type="NCBI Taxonomy" id="75913"/>
    <lineage>
        <taxon>Eukaryota</taxon>
        <taxon>Metazoa</taxon>
        <taxon>Ecdysozoa</taxon>
        <taxon>Nematoda</taxon>
        <taxon>Chromadorea</taxon>
        <taxon>Rhabditida</taxon>
        <taxon>Tylenchina</taxon>
        <taxon>Panagrolaimomorpha</taxon>
        <taxon>Strongyloidoidea</taxon>
        <taxon>Strongyloididae</taxon>
        <taxon>Strongyloides</taxon>
    </lineage>
</organism>
<dbReference type="SUPFAM" id="SSF46689">
    <property type="entry name" value="Homeodomain-like"/>
    <property type="match status" value="1"/>
</dbReference>
<sequence length="327" mass="37521">MDMQNIPIKVIVKRVINVQNSSDSFAFEAENERIVFINPGTLIKDVCREIMNKIGLDHLINNSQAYIQFPGPRYFTFESFFTNLDANIGIVKSLFGEALVVRISSIGDAKDFSDLDMKKSVCSNLIQLLLKKYPSMTQYIENPDVLDIINSLNTTSDIKIPYQTIFNINRGLEDELISTNLNEIRPSSYFRNSEQPPTPSSLTGDLNPQKPKEELSPDNGSIIKTILQNISSQQGYMKSILTPGSRQHYYSRCRVSFDPTKETPILEKWYEENKTPTSFQLQHYANHLNEMSNRTPNARITSHNVKIWFKNRRAKENRVSKLLEKSK</sequence>
<evidence type="ECO:0000313" key="7">
    <source>
        <dbReference type="WBParaSite" id="SVE_0325700.1"/>
    </source>
</evidence>
<feature type="DNA-binding region" description="Homeobox" evidence="2">
    <location>
        <begin position="268"/>
        <end position="320"/>
    </location>
</feature>
<evidence type="ECO:0000256" key="1">
    <source>
        <dbReference type="ARBA" id="ARBA00004123"/>
    </source>
</evidence>
<reference evidence="6" key="1">
    <citation type="submission" date="2014-07" db="EMBL/GenBank/DDBJ databases">
        <authorList>
            <person name="Martin A.A"/>
            <person name="De Silva N."/>
        </authorList>
    </citation>
    <scope>NUCLEOTIDE SEQUENCE</scope>
</reference>
<dbReference type="AlphaFoldDB" id="A0A0K0F374"/>
<dbReference type="GO" id="GO:0000981">
    <property type="term" value="F:DNA-binding transcription factor activity, RNA polymerase II-specific"/>
    <property type="evidence" value="ECO:0007669"/>
    <property type="project" value="TreeGrafter"/>
</dbReference>
<dbReference type="WBParaSite" id="SVE_0325700.1">
    <property type="protein sequence ID" value="SVE_0325700.1"/>
    <property type="gene ID" value="SVE_0325700"/>
</dbReference>
<keyword evidence="2 3" id="KW-0539">Nucleus</keyword>
<dbReference type="GO" id="GO:0005634">
    <property type="term" value="C:nucleus"/>
    <property type="evidence" value="ECO:0007669"/>
    <property type="project" value="UniProtKB-SubCell"/>
</dbReference>
<dbReference type="PROSITE" id="PS50071">
    <property type="entry name" value="HOMEOBOX_2"/>
    <property type="match status" value="1"/>
</dbReference>
<keyword evidence="2 3" id="KW-0371">Homeobox</keyword>
<dbReference type="Proteomes" id="UP000035680">
    <property type="component" value="Unassembled WGS sequence"/>
</dbReference>
<dbReference type="Gene3D" id="1.10.10.60">
    <property type="entry name" value="Homeodomain-like"/>
    <property type="match status" value="1"/>
</dbReference>
<dbReference type="PANTHER" id="PTHR15116">
    <property type="entry name" value="DNA-BINDING PROTEIN SATB FAMILY MEMBER"/>
    <property type="match status" value="1"/>
</dbReference>
<comment type="subcellular location">
    <subcellularLocation>
        <location evidence="1 2 3">Nucleus</location>
    </subcellularLocation>
</comment>
<feature type="region of interest" description="Disordered" evidence="4">
    <location>
        <begin position="187"/>
        <end position="219"/>
    </location>
</feature>
<proteinExistence type="predicted"/>